<proteinExistence type="predicted"/>
<dbReference type="GO" id="GO:0016020">
    <property type="term" value="C:membrane"/>
    <property type="evidence" value="ECO:0007669"/>
    <property type="project" value="TreeGrafter"/>
</dbReference>
<dbReference type="RefSeq" id="WP_246145885.1">
    <property type="nucleotide sequence ID" value="NZ_CP036525.1"/>
</dbReference>
<dbReference type="InterPro" id="IPR026856">
    <property type="entry name" value="Sialidase_fam"/>
</dbReference>
<dbReference type="Gene3D" id="3.40.50.1820">
    <property type="entry name" value="alpha/beta hydrolase"/>
    <property type="match status" value="1"/>
</dbReference>
<sequence precursor="true">MNLSFLNRTLPLAITLIVLPQAFAQDLETSNLAPADAPQSALWQKIQPNFSPPPQWAGKFGDYPSPLRFADGTQVKTPADWKRRRAEIASQWETLLGKWPPLITKPQVEILDTQRRDGLTQHRIRFAWTPDQHTTGYLLIPDGDHPRPAVLTVFYEPETAIGQGKPNRDFAIQLAKRGFVTLSIGTSEASATKTYSLYYPSIEDANVAPLSMLAYAAANAWYVLADRPEVDSNRIGIVGHSFGGKWAMFGSCLFDKFACAAWSDPGIVFDESRESVNYWEPWYLGYHPKPWRKRGLITDSNPARGLYPRLTAEGHDLHELHALMAPRPFLVSGGSEDPPKRWEPLNHSIEVNRVLGYQDRVGMTNRPDHSPNDESNETIYSFFEHVLKPTPN</sequence>
<evidence type="ECO:0000313" key="2">
    <source>
        <dbReference type="EMBL" id="QDT05412.1"/>
    </source>
</evidence>
<dbReference type="SUPFAM" id="SSF53474">
    <property type="entry name" value="alpha/beta-Hydrolases"/>
    <property type="match status" value="1"/>
</dbReference>
<dbReference type="AlphaFoldDB" id="A0A517NE64"/>
<dbReference type="KEGG" id="rlc:K227x_38120"/>
<evidence type="ECO:0000313" key="3">
    <source>
        <dbReference type="Proteomes" id="UP000318538"/>
    </source>
</evidence>
<protein>
    <recommendedName>
        <fullName evidence="4">Alpha/beta hydrolase family protein</fullName>
    </recommendedName>
</protein>
<dbReference type="EMBL" id="CP036525">
    <property type="protein sequence ID" value="QDT05412.1"/>
    <property type="molecule type" value="Genomic_DNA"/>
</dbReference>
<dbReference type="GO" id="GO:0005737">
    <property type="term" value="C:cytoplasm"/>
    <property type="evidence" value="ECO:0007669"/>
    <property type="project" value="TreeGrafter"/>
</dbReference>
<gene>
    <name evidence="2" type="ORF">K227x_38120</name>
</gene>
<dbReference type="Proteomes" id="UP000318538">
    <property type="component" value="Chromosome"/>
</dbReference>
<dbReference type="GO" id="GO:0006689">
    <property type="term" value="P:ganglioside catabolic process"/>
    <property type="evidence" value="ECO:0007669"/>
    <property type="project" value="TreeGrafter"/>
</dbReference>
<accession>A0A517NE64</accession>
<reference evidence="2 3" key="1">
    <citation type="submission" date="2019-02" db="EMBL/GenBank/DDBJ databases">
        <title>Deep-cultivation of Planctomycetes and their phenomic and genomic characterization uncovers novel biology.</title>
        <authorList>
            <person name="Wiegand S."/>
            <person name="Jogler M."/>
            <person name="Boedeker C."/>
            <person name="Pinto D."/>
            <person name="Vollmers J."/>
            <person name="Rivas-Marin E."/>
            <person name="Kohn T."/>
            <person name="Peeters S.H."/>
            <person name="Heuer A."/>
            <person name="Rast P."/>
            <person name="Oberbeckmann S."/>
            <person name="Bunk B."/>
            <person name="Jeske O."/>
            <person name="Meyerdierks A."/>
            <person name="Storesund J.E."/>
            <person name="Kallscheuer N."/>
            <person name="Luecker S."/>
            <person name="Lage O.M."/>
            <person name="Pohl T."/>
            <person name="Merkel B.J."/>
            <person name="Hornburger P."/>
            <person name="Mueller R.-W."/>
            <person name="Bruemmer F."/>
            <person name="Labrenz M."/>
            <person name="Spormann A.M."/>
            <person name="Op den Camp H."/>
            <person name="Overmann J."/>
            <person name="Amann R."/>
            <person name="Jetten M.S.M."/>
            <person name="Mascher T."/>
            <person name="Medema M.H."/>
            <person name="Devos D.P."/>
            <person name="Kaster A.-K."/>
            <person name="Ovreas L."/>
            <person name="Rohde M."/>
            <person name="Galperin M.Y."/>
            <person name="Jogler C."/>
        </authorList>
    </citation>
    <scope>NUCLEOTIDE SEQUENCE [LARGE SCALE GENOMIC DNA]</scope>
    <source>
        <strain evidence="2 3">K22_7</strain>
    </source>
</reference>
<keyword evidence="3" id="KW-1185">Reference proteome</keyword>
<dbReference type="PANTHER" id="PTHR10628:SF26">
    <property type="entry name" value="SIALIDASE-RELATED"/>
    <property type="match status" value="1"/>
</dbReference>
<dbReference type="PANTHER" id="PTHR10628">
    <property type="entry name" value="SIALIDASE"/>
    <property type="match status" value="1"/>
</dbReference>
<feature type="chain" id="PRO_5022155743" description="Alpha/beta hydrolase family protein" evidence="1">
    <location>
        <begin position="25"/>
        <end position="392"/>
    </location>
</feature>
<name>A0A517NE64_9BACT</name>
<keyword evidence="1" id="KW-0732">Signal</keyword>
<evidence type="ECO:0000256" key="1">
    <source>
        <dbReference type="SAM" id="SignalP"/>
    </source>
</evidence>
<dbReference type="GO" id="GO:0004308">
    <property type="term" value="F:exo-alpha-sialidase activity"/>
    <property type="evidence" value="ECO:0007669"/>
    <property type="project" value="InterPro"/>
</dbReference>
<feature type="signal peptide" evidence="1">
    <location>
        <begin position="1"/>
        <end position="24"/>
    </location>
</feature>
<evidence type="ECO:0008006" key="4">
    <source>
        <dbReference type="Google" id="ProtNLM"/>
    </source>
</evidence>
<organism evidence="2 3">
    <name type="scientific">Rubripirellula lacrimiformis</name>
    <dbReference type="NCBI Taxonomy" id="1930273"/>
    <lineage>
        <taxon>Bacteria</taxon>
        <taxon>Pseudomonadati</taxon>
        <taxon>Planctomycetota</taxon>
        <taxon>Planctomycetia</taxon>
        <taxon>Pirellulales</taxon>
        <taxon>Pirellulaceae</taxon>
        <taxon>Rubripirellula</taxon>
    </lineage>
</organism>
<dbReference type="InterPro" id="IPR029058">
    <property type="entry name" value="AB_hydrolase_fold"/>
</dbReference>
<dbReference type="GO" id="GO:0009313">
    <property type="term" value="P:oligosaccharide catabolic process"/>
    <property type="evidence" value="ECO:0007669"/>
    <property type="project" value="TreeGrafter"/>
</dbReference>